<sequence length="112" mass="11562">MPCPKTRDLDVVPNSWRGHVDQRTGGHPGVEHRHPDRLAPPAPGEPLGLVDAQGLQRPAGGVGVDARCRVGSDLETAEAGGRTGGGDRERQAREHQAQGGAGRPATAQGASP</sequence>
<reference evidence="2 3" key="1">
    <citation type="journal article" date="2019" name="Int. J. Syst. Evol. Microbiol.">
        <title>The Global Catalogue of Microorganisms (GCM) 10K type strain sequencing project: providing services to taxonomists for standard genome sequencing and annotation.</title>
        <authorList>
            <consortium name="The Broad Institute Genomics Platform"/>
            <consortium name="The Broad Institute Genome Sequencing Center for Infectious Disease"/>
            <person name="Wu L."/>
            <person name="Ma J."/>
        </authorList>
    </citation>
    <scope>NUCLEOTIDE SEQUENCE [LARGE SCALE GENOMIC DNA]</scope>
    <source>
        <strain evidence="2 3">JCM 16022</strain>
    </source>
</reference>
<feature type="compositionally biased region" description="Basic and acidic residues" evidence="1">
    <location>
        <begin position="1"/>
        <end position="10"/>
    </location>
</feature>
<feature type="compositionally biased region" description="Basic and acidic residues" evidence="1">
    <location>
        <begin position="18"/>
        <end position="37"/>
    </location>
</feature>
<keyword evidence="3" id="KW-1185">Reference proteome</keyword>
<proteinExistence type="predicted"/>
<dbReference type="EMBL" id="BAAAQR010000002">
    <property type="protein sequence ID" value="GAA2139694.1"/>
    <property type="molecule type" value="Genomic_DNA"/>
</dbReference>
<name>A0ABN2ZBF2_9ACTN</name>
<gene>
    <name evidence="2" type="ORF">GCM10009844_08670</name>
</gene>
<organism evidence="2 3">
    <name type="scientific">Nocardioides koreensis</name>
    <dbReference type="NCBI Taxonomy" id="433651"/>
    <lineage>
        <taxon>Bacteria</taxon>
        <taxon>Bacillati</taxon>
        <taxon>Actinomycetota</taxon>
        <taxon>Actinomycetes</taxon>
        <taxon>Propionibacteriales</taxon>
        <taxon>Nocardioidaceae</taxon>
        <taxon>Nocardioides</taxon>
    </lineage>
</organism>
<comment type="caution">
    <text evidence="2">The sequence shown here is derived from an EMBL/GenBank/DDBJ whole genome shotgun (WGS) entry which is preliminary data.</text>
</comment>
<evidence type="ECO:0000313" key="3">
    <source>
        <dbReference type="Proteomes" id="UP001501771"/>
    </source>
</evidence>
<feature type="region of interest" description="Disordered" evidence="1">
    <location>
        <begin position="1"/>
        <end position="112"/>
    </location>
</feature>
<evidence type="ECO:0000256" key="1">
    <source>
        <dbReference type="SAM" id="MobiDB-lite"/>
    </source>
</evidence>
<accession>A0ABN2ZBF2</accession>
<dbReference type="Proteomes" id="UP001501771">
    <property type="component" value="Unassembled WGS sequence"/>
</dbReference>
<evidence type="ECO:0000313" key="2">
    <source>
        <dbReference type="EMBL" id="GAA2139694.1"/>
    </source>
</evidence>
<protein>
    <submittedName>
        <fullName evidence="2">Uncharacterized protein</fullName>
    </submittedName>
</protein>
<feature type="compositionally biased region" description="Basic and acidic residues" evidence="1">
    <location>
        <begin position="85"/>
        <end position="96"/>
    </location>
</feature>